<organism evidence="2 3">
    <name type="scientific">Tetradesmus obliquus</name>
    <name type="common">Green alga</name>
    <name type="synonym">Acutodesmus obliquus</name>
    <dbReference type="NCBI Taxonomy" id="3088"/>
    <lineage>
        <taxon>Eukaryota</taxon>
        <taxon>Viridiplantae</taxon>
        <taxon>Chlorophyta</taxon>
        <taxon>core chlorophytes</taxon>
        <taxon>Chlorophyceae</taxon>
        <taxon>CS clade</taxon>
        <taxon>Sphaeropleales</taxon>
        <taxon>Scenedesmaceae</taxon>
        <taxon>Tetradesmus</taxon>
    </lineage>
</organism>
<name>A0ABY8TZX5_TETOB</name>
<reference evidence="2 3" key="1">
    <citation type="submission" date="2023-05" db="EMBL/GenBank/DDBJ databases">
        <title>A 100% complete, gapless, phased diploid assembly of the Scenedesmus obliquus UTEX 3031 genome.</title>
        <authorList>
            <person name="Biondi T.C."/>
            <person name="Hanschen E.R."/>
            <person name="Kwon T."/>
            <person name="Eng W."/>
            <person name="Kruse C.P.S."/>
            <person name="Koehler S.I."/>
            <person name="Kunde Y."/>
            <person name="Gleasner C.D."/>
            <person name="You Mak K.T."/>
            <person name="Polle J."/>
            <person name="Hovde B.T."/>
            <person name="Starkenburg S.R."/>
        </authorList>
    </citation>
    <scope>NUCLEOTIDE SEQUENCE [LARGE SCALE GENOMIC DNA]</scope>
    <source>
        <strain evidence="2 3">DOE0152z</strain>
    </source>
</reference>
<evidence type="ECO:0000256" key="1">
    <source>
        <dbReference type="SAM" id="MobiDB-lite"/>
    </source>
</evidence>
<gene>
    <name evidence="2" type="ORF">OEZ85_003154</name>
</gene>
<evidence type="ECO:0000313" key="3">
    <source>
        <dbReference type="Proteomes" id="UP001244341"/>
    </source>
</evidence>
<sequence>MDTPVNSSCIARCNTSAGYKGSVRAQLELNDTTVTQPLSSCYYLGNPDGGGIVVRRGNGTDGSALVTNRVTFQHIINTAVLNLDDVHASLTFAHTSFIGNINEDVGCSSELEDYYPHWHRKVYICQHYEALMQLGLTPAAGFTTQASGATFSGYTKFVDNIWGALMSVGPSSSDPINITFNGPVLFVRNRNTFSGKSRRSYLSQHNPSASTTALNSS</sequence>
<proteinExistence type="predicted"/>
<dbReference type="Proteomes" id="UP001244341">
    <property type="component" value="Chromosome 5b"/>
</dbReference>
<protein>
    <submittedName>
        <fullName evidence="2">Uncharacterized protein</fullName>
    </submittedName>
</protein>
<evidence type="ECO:0000313" key="2">
    <source>
        <dbReference type="EMBL" id="WIA14650.1"/>
    </source>
</evidence>
<dbReference type="EMBL" id="CP126212">
    <property type="protein sequence ID" value="WIA14650.1"/>
    <property type="molecule type" value="Genomic_DNA"/>
</dbReference>
<feature type="region of interest" description="Disordered" evidence="1">
    <location>
        <begin position="197"/>
        <end position="217"/>
    </location>
</feature>
<accession>A0ABY8TZX5</accession>
<keyword evidence="3" id="KW-1185">Reference proteome</keyword>